<keyword evidence="2" id="KW-1185">Reference proteome</keyword>
<sequence length="392" mass="45388">MRRLYLFNPESDLALANNDENYMPPQSARKLAKDLALLPLWYAEEDSLILAESYPNTEYLEWIQSILPIKVDLLTYPEASHLSDIQLSPWGWNKAINKFFKQLGLNTYCPTDDYLSALRHLTRRDMAARLLKHLPKYDFICGSSQILMSKPDLESFHSVNDSFILKAPISGSGKGLKWCRRGLDEAALKWFNRTIAQQDSAIGEPIYSKELDFAMEFEIISSSEIHFIGYSSFETNANGAYIGNKLISDVSFLEDIERKYGLKKALLQIQRDIEKLVLQFYGTDYRGCLGVDMMVCQFESYPCFRIHPCVEVNLRMNMGILAHQLYHRYIDCNSTGIYKIDYSKKMDVLYQQHLRMQKKYPLVIKEGKIVEGYLALCPVTRQSQYHAWILIE</sequence>
<dbReference type="EMBL" id="CM001167">
    <property type="protein sequence ID" value="EGJ72537.1"/>
    <property type="molecule type" value="Genomic_DNA"/>
</dbReference>
<proteinExistence type="predicted"/>
<dbReference type="STRING" id="679937.Bcop_2384"/>
<dbReference type="Proteomes" id="UP000018439">
    <property type="component" value="Chromosome"/>
</dbReference>
<organism evidence="1 2">
    <name type="scientific">Bacteroides coprosuis DSM 18011</name>
    <dbReference type="NCBI Taxonomy" id="679937"/>
    <lineage>
        <taxon>Bacteria</taxon>
        <taxon>Pseudomonadati</taxon>
        <taxon>Bacteroidota</taxon>
        <taxon>Bacteroidia</taxon>
        <taxon>Bacteroidales</taxon>
        <taxon>Bacteroidaceae</taxon>
        <taxon>Bacteroides</taxon>
    </lineage>
</organism>
<dbReference type="HOGENOM" id="CLU_059540_0_0_10"/>
<dbReference type="AlphaFoldDB" id="F3ZNK2"/>
<evidence type="ECO:0008006" key="3">
    <source>
        <dbReference type="Google" id="ProtNLM"/>
    </source>
</evidence>
<gene>
    <name evidence="1" type="ORF">Bcop_2384</name>
</gene>
<reference evidence="1 2" key="1">
    <citation type="journal article" date="2011" name="Stand. Genomic Sci.">
        <title>Non-contiguous finished genome sequence of Bacteroides coprosuis type strain (PC139).</title>
        <authorList>
            <person name="Land M."/>
            <person name="Held B."/>
            <person name="Gronow S."/>
            <person name="Abt B."/>
            <person name="Lucas S."/>
            <person name="Del Rio T.G."/>
            <person name="Nolan M."/>
            <person name="Tice H."/>
            <person name="Cheng J.F."/>
            <person name="Pitluck S."/>
            <person name="Liolios K."/>
            <person name="Pagani I."/>
            <person name="Ivanova N."/>
            <person name="Mavromatis K."/>
            <person name="Mikhailova N."/>
            <person name="Pati A."/>
            <person name="Tapia R."/>
            <person name="Han C."/>
            <person name="Goodwin L."/>
            <person name="Chen A."/>
            <person name="Palaniappan K."/>
            <person name="Hauser L."/>
            <person name="Brambilla E.M."/>
            <person name="Rohde M."/>
            <person name="Goker M."/>
            <person name="Detter J.C."/>
            <person name="Woyke T."/>
            <person name="Bristow J."/>
            <person name="Eisen J.A."/>
            <person name="Markowitz V."/>
            <person name="Hugenholtz P."/>
            <person name="Kyrpides N.C."/>
            <person name="Klenk H.P."/>
            <person name="Lapidus A."/>
        </authorList>
    </citation>
    <scope>NUCLEOTIDE SEQUENCE</scope>
    <source>
        <strain evidence="1 2">DSM 18011</strain>
    </source>
</reference>
<evidence type="ECO:0000313" key="1">
    <source>
        <dbReference type="EMBL" id="EGJ72537.1"/>
    </source>
</evidence>
<name>F3ZNK2_9BACE</name>
<dbReference type="eggNOG" id="ENOG502ZFUJ">
    <property type="taxonomic scope" value="Bacteria"/>
</dbReference>
<evidence type="ECO:0000313" key="2">
    <source>
        <dbReference type="Proteomes" id="UP000018439"/>
    </source>
</evidence>
<protein>
    <recommendedName>
        <fullName evidence="3">ATP-grasp domain-containing protein</fullName>
    </recommendedName>
</protein>
<dbReference type="OrthoDB" id="5291617at2"/>
<accession>F3ZNK2</accession>